<gene>
    <name evidence="1" type="ORF">HLPR_22080</name>
</gene>
<sequence length="144" mass="16807">MRLYKIDKAKEIFENKEIADVISLAIINPGMGKLQNIAQSIYSKQQGIFFTAVKEDIVIGIIGLKRLNKDQVEIMHLASNLEIEEEKKELYKDMIYEAKKLIDVKEIVIEITHTDLKLYKSIGFKCKKMPEQGLDYDRFFCRLF</sequence>
<dbReference type="RefSeq" id="WP_338535488.1">
    <property type="nucleotide sequence ID" value="NZ_AP028654.1"/>
</dbReference>
<dbReference type="Proteomes" id="UP001321786">
    <property type="component" value="Chromosome"/>
</dbReference>
<name>A0AAU9ED08_9FIRM</name>
<dbReference type="AlphaFoldDB" id="A0AAU9ED08"/>
<evidence type="ECO:0000313" key="2">
    <source>
        <dbReference type="Proteomes" id="UP001321786"/>
    </source>
</evidence>
<evidence type="ECO:0008006" key="3">
    <source>
        <dbReference type="Google" id="ProtNLM"/>
    </source>
</evidence>
<dbReference type="EMBL" id="AP028654">
    <property type="protein sequence ID" value="BEP29877.1"/>
    <property type="molecule type" value="Genomic_DNA"/>
</dbReference>
<protein>
    <recommendedName>
        <fullName evidence="3">N-acetyltransferase domain-containing protein</fullName>
    </recommendedName>
</protein>
<organism evidence="1 2">
    <name type="scientific">Helicovermis profundi</name>
    <dbReference type="NCBI Taxonomy" id="3065157"/>
    <lineage>
        <taxon>Bacteria</taxon>
        <taxon>Bacillati</taxon>
        <taxon>Bacillota</taxon>
        <taxon>Clostridia</taxon>
        <taxon>Helicovermis</taxon>
    </lineage>
</organism>
<dbReference type="Gene3D" id="3.40.630.30">
    <property type="match status" value="1"/>
</dbReference>
<evidence type="ECO:0000313" key="1">
    <source>
        <dbReference type="EMBL" id="BEP29877.1"/>
    </source>
</evidence>
<keyword evidence="2" id="KW-1185">Reference proteome</keyword>
<dbReference type="KEGG" id="hprf:HLPR_22080"/>
<accession>A0AAU9ED08</accession>
<reference evidence="1 2" key="1">
    <citation type="submission" date="2023-08" db="EMBL/GenBank/DDBJ databases">
        <title>Helicovermis profunda gen. nov., sp. nov., a novel mesophilic, fermentative bacterium within the Bacillota from a deep-sea hydrothermal vent chimney.</title>
        <authorList>
            <person name="Miyazaki U."/>
            <person name="Mizutani D."/>
            <person name="Hashimoto Y."/>
            <person name="Tame A."/>
            <person name="Sawayama S."/>
            <person name="Miyazaki J."/>
            <person name="Takai K."/>
            <person name="Nakagawa S."/>
        </authorList>
    </citation>
    <scope>NUCLEOTIDE SEQUENCE [LARGE SCALE GENOMIC DNA]</scope>
    <source>
        <strain evidence="1 2">S502</strain>
    </source>
</reference>
<proteinExistence type="predicted"/>